<evidence type="ECO:0000256" key="2">
    <source>
        <dbReference type="ARBA" id="ARBA00022448"/>
    </source>
</evidence>
<evidence type="ECO:0000256" key="7">
    <source>
        <dbReference type="RuleBase" id="RU363032"/>
    </source>
</evidence>
<dbReference type="RefSeq" id="WP_075136323.1">
    <property type="nucleotide sequence ID" value="NZ_MSIF01000018.1"/>
</dbReference>
<feature type="transmembrane region" description="Helical" evidence="7">
    <location>
        <begin position="106"/>
        <end position="126"/>
    </location>
</feature>
<evidence type="ECO:0000256" key="5">
    <source>
        <dbReference type="ARBA" id="ARBA00022989"/>
    </source>
</evidence>
<proteinExistence type="inferred from homology"/>
<dbReference type="Gene3D" id="1.10.3720.10">
    <property type="entry name" value="MetI-like"/>
    <property type="match status" value="1"/>
</dbReference>
<dbReference type="SUPFAM" id="SSF160964">
    <property type="entry name" value="MalF N-terminal region-like"/>
    <property type="match status" value="1"/>
</dbReference>
<dbReference type="Proteomes" id="UP000185696">
    <property type="component" value="Unassembled WGS sequence"/>
</dbReference>
<keyword evidence="10" id="KW-1185">Reference proteome</keyword>
<keyword evidence="6 7" id="KW-0472">Membrane</keyword>
<feature type="transmembrane region" description="Helical" evidence="7">
    <location>
        <begin position="261"/>
        <end position="283"/>
    </location>
</feature>
<dbReference type="EMBL" id="MSIF01000018">
    <property type="protein sequence ID" value="OLF07022.1"/>
    <property type="molecule type" value="Genomic_DNA"/>
</dbReference>
<evidence type="ECO:0000313" key="10">
    <source>
        <dbReference type="Proteomes" id="UP000185696"/>
    </source>
</evidence>
<dbReference type="InterPro" id="IPR000515">
    <property type="entry name" value="MetI-like"/>
</dbReference>
<feature type="transmembrane region" description="Helical" evidence="7">
    <location>
        <begin position="12"/>
        <end position="38"/>
    </location>
</feature>
<keyword evidence="5 7" id="KW-1133">Transmembrane helix</keyword>
<sequence>MTLGRSRQRFPYWFLVPALVVYGVVVIYPTIAGGVYAFTDWTGSRDGANVTGLANFGAILEDPDAMAALRNTVVLAVAVTIVQTVLGLGLAITLHTRLATRNVLRTLFFLPAVLPPVIIGFLWQYLLTPSGPVNEVLGNLGLGGLAQNWLGDSSVALWSVVGVIVWQNVGLTMIIYLAGLEGIPVELNEAAAIDGAGWWRRLRGVTLPLLMPATTIVVSLTLISSLKVFDQVFVMTGGGPGYATETLSLTMYKEAFVSGQFGYSAAVALVLTMLVAAFALVQLGATRRFEVRT</sequence>
<name>A0A7Z0WH44_9PSEU</name>
<evidence type="ECO:0000256" key="3">
    <source>
        <dbReference type="ARBA" id="ARBA00022475"/>
    </source>
</evidence>
<reference evidence="9 10" key="1">
    <citation type="submission" date="2016-12" db="EMBL/GenBank/DDBJ databases">
        <title>The draft genome sequence of Actinophytocola xinjiangensis.</title>
        <authorList>
            <person name="Wang W."/>
            <person name="Yuan L."/>
        </authorList>
    </citation>
    <scope>NUCLEOTIDE SEQUENCE [LARGE SCALE GENOMIC DNA]</scope>
    <source>
        <strain evidence="9 10">CGMCC 4.4663</strain>
    </source>
</reference>
<feature type="transmembrane region" description="Helical" evidence="7">
    <location>
        <begin position="209"/>
        <end position="229"/>
    </location>
</feature>
<evidence type="ECO:0000313" key="9">
    <source>
        <dbReference type="EMBL" id="OLF07022.1"/>
    </source>
</evidence>
<dbReference type="InterPro" id="IPR035906">
    <property type="entry name" value="MetI-like_sf"/>
</dbReference>
<dbReference type="PANTHER" id="PTHR30193:SF41">
    <property type="entry name" value="DIACETYLCHITOBIOSE UPTAKE SYSTEM PERMEASE PROTEIN NGCF"/>
    <property type="match status" value="1"/>
</dbReference>
<keyword evidence="3" id="KW-1003">Cell membrane</keyword>
<evidence type="ECO:0000259" key="8">
    <source>
        <dbReference type="PROSITE" id="PS50928"/>
    </source>
</evidence>
<dbReference type="GO" id="GO:0055085">
    <property type="term" value="P:transmembrane transport"/>
    <property type="evidence" value="ECO:0007669"/>
    <property type="project" value="InterPro"/>
</dbReference>
<dbReference type="Pfam" id="PF00528">
    <property type="entry name" value="BPD_transp_1"/>
    <property type="match status" value="1"/>
</dbReference>
<gene>
    <name evidence="9" type="ORF">BLA60_29670</name>
</gene>
<feature type="domain" description="ABC transmembrane type-1" evidence="8">
    <location>
        <begin position="69"/>
        <end position="282"/>
    </location>
</feature>
<evidence type="ECO:0000256" key="6">
    <source>
        <dbReference type="ARBA" id="ARBA00023136"/>
    </source>
</evidence>
<comment type="caution">
    <text evidence="9">The sequence shown here is derived from an EMBL/GenBank/DDBJ whole genome shotgun (WGS) entry which is preliminary data.</text>
</comment>
<dbReference type="PANTHER" id="PTHR30193">
    <property type="entry name" value="ABC TRANSPORTER PERMEASE PROTEIN"/>
    <property type="match status" value="1"/>
</dbReference>
<dbReference type="CDD" id="cd06261">
    <property type="entry name" value="TM_PBP2"/>
    <property type="match status" value="1"/>
</dbReference>
<accession>A0A7Z0WH44</accession>
<dbReference type="PROSITE" id="PS50928">
    <property type="entry name" value="ABC_TM1"/>
    <property type="match status" value="1"/>
</dbReference>
<evidence type="ECO:0000256" key="4">
    <source>
        <dbReference type="ARBA" id="ARBA00022692"/>
    </source>
</evidence>
<protein>
    <submittedName>
        <fullName evidence="9">Sugar ABC transporter permease</fullName>
    </submittedName>
</protein>
<dbReference type="SUPFAM" id="SSF161098">
    <property type="entry name" value="MetI-like"/>
    <property type="match status" value="1"/>
</dbReference>
<dbReference type="GO" id="GO:0005886">
    <property type="term" value="C:plasma membrane"/>
    <property type="evidence" value="ECO:0007669"/>
    <property type="project" value="UniProtKB-SubCell"/>
</dbReference>
<feature type="transmembrane region" description="Helical" evidence="7">
    <location>
        <begin position="73"/>
        <end position="94"/>
    </location>
</feature>
<feature type="transmembrane region" description="Helical" evidence="7">
    <location>
        <begin position="155"/>
        <end position="178"/>
    </location>
</feature>
<dbReference type="OrthoDB" id="4053402at2"/>
<comment type="subcellular location">
    <subcellularLocation>
        <location evidence="1 7">Cell membrane</location>
        <topology evidence="1 7">Multi-pass membrane protein</topology>
    </subcellularLocation>
</comment>
<dbReference type="InterPro" id="IPR051393">
    <property type="entry name" value="ABC_transporter_permease"/>
</dbReference>
<organism evidence="9 10">
    <name type="scientific">Actinophytocola xinjiangensis</name>
    <dbReference type="NCBI Taxonomy" id="485602"/>
    <lineage>
        <taxon>Bacteria</taxon>
        <taxon>Bacillati</taxon>
        <taxon>Actinomycetota</taxon>
        <taxon>Actinomycetes</taxon>
        <taxon>Pseudonocardiales</taxon>
        <taxon>Pseudonocardiaceae</taxon>
    </lineage>
</organism>
<dbReference type="AlphaFoldDB" id="A0A7Z0WH44"/>
<evidence type="ECO:0000256" key="1">
    <source>
        <dbReference type="ARBA" id="ARBA00004651"/>
    </source>
</evidence>
<comment type="similarity">
    <text evidence="7">Belongs to the binding-protein-dependent transport system permease family.</text>
</comment>
<keyword evidence="4 7" id="KW-0812">Transmembrane</keyword>
<keyword evidence="2 7" id="KW-0813">Transport</keyword>